<protein>
    <recommendedName>
        <fullName evidence="2">RING-type E3 ubiquitin transferase</fullName>
        <ecNumber evidence="2">2.3.2.27</ecNumber>
    </recommendedName>
</protein>
<evidence type="ECO:0000256" key="8">
    <source>
        <dbReference type="SAM" id="MobiDB-lite"/>
    </source>
</evidence>
<reference evidence="10 11" key="1">
    <citation type="journal article" date="2018" name="Sci. Rep.">
        <title>Raphidocelis subcapitata (=Pseudokirchneriella subcapitata) provides an insight into genome evolution and environmental adaptations in the Sphaeropleales.</title>
        <authorList>
            <person name="Suzuki S."/>
            <person name="Yamaguchi H."/>
            <person name="Nakajima N."/>
            <person name="Kawachi M."/>
        </authorList>
    </citation>
    <scope>NUCLEOTIDE SEQUENCE [LARGE SCALE GENOMIC DNA]</scope>
    <source>
        <strain evidence="10 11">NIES-35</strain>
    </source>
</reference>
<keyword evidence="5" id="KW-0863">Zinc-finger</keyword>
<keyword evidence="11" id="KW-1185">Reference proteome</keyword>
<feature type="compositionally biased region" description="Low complexity" evidence="8">
    <location>
        <begin position="53"/>
        <end position="62"/>
    </location>
</feature>
<keyword evidence="4" id="KW-0479">Metal-binding</keyword>
<keyword evidence="3" id="KW-0808">Transferase</keyword>
<dbReference type="GO" id="GO:0008270">
    <property type="term" value="F:zinc ion binding"/>
    <property type="evidence" value="ECO:0007669"/>
    <property type="project" value="UniProtKB-KW"/>
</dbReference>
<dbReference type="Pfam" id="PF26192">
    <property type="entry name" value="RNF157-like_N"/>
    <property type="match status" value="1"/>
</dbReference>
<dbReference type="Proteomes" id="UP000247498">
    <property type="component" value="Unassembled WGS sequence"/>
</dbReference>
<sequence length="267" mass="28579">MGSSSSRHRPRPQQQQTPGGGGGMNNGQFYGGYAAQQPQAQFGGGAQQPPAPAGGARYGYGQPPRPAVAAQEYTQTATVKNQVNLKKWTLKVTPLPGRPHEFGLSFSFDATAPCRVTTYLLATEDPKDGCRLVSAVLGAPVRTPVVYEKGGDEEVAEAHVISSLRAPLGHMMLAAGDSYPLIIRLESMTDEGREQGHSLDELEVGGAFAPWSQAQTTYAKLKQDEAGAWQVAVLKQKIWVKGVSYQLQEIYGLEAATKRGPAAARRT</sequence>
<accession>A0A2V0NUT9</accession>
<dbReference type="GO" id="GO:0061630">
    <property type="term" value="F:ubiquitin protein ligase activity"/>
    <property type="evidence" value="ECO:0007669"/>
    <property type="project" value="UniProtKB-EC"/>
</dbReference>
<feature type="compositionally biased region" description="Basic residues" evidence="8">
    <location>
        <begin position="1"/>
        <end position="11"/>
    </location>
</feature>
<feature type="compositionally biased region" description="Low complexity" evidence="8">
    <location>
        <begin position="27"/>
        <end position="41"/>
    </location>
</feature>
<dbReference type="InterPro" id="IPR045194">
    <property type="entry name" value="MGRN1/RNF157-like"/>
</dbReference>
<evidence type="ECO:0000256" key="6">
    <source>
        <dbReference type="ARBA" id="ARBA00022786"/>
    </source>
</evidence>
<keyword evidence="6" id="KW-0833">Ubl conjugation pathway</keyword>
<dbReference type="EC" id="2.3.2.27" evidence="2"/>
<evidence type="ECO:0000256" key="4">
    <source>
        <dbReference type="ARBA" id="ARBA00022723"/>
    </source>
</evidence>
<dbReference type="InParanoid" id="A0A2V0NUT9"/>
<comment type="catalytic activity">
    <reaction evidence="1">
        <text>S-ubiquitinyl-[E2 ubiquitin-conjugating enzyme]-L-cysteine + [acceptor protein]-L-lysine = [E2 ubiquitin-conjugating enzyme]-L-cysteine + N(6)-ubiquitinyl-[acceptor protein]-L-lysine.</text>
        <dbReference type="EC" id="2.3.2.27"/>
    </reaction>
</comment>
<evidence type="ECO:0000256" key="5">
    <source>
        <dbReference type="ARBA" id="ARBA00022771"/>
    </source>
</evidence>
<keyword evidence="7" id="KW-0862">Zinc</keyword>
<evidence type="ECO:0000256" key="7">
    <source>
        <dbReference type="ARBA" id="ARBA00022833"/>
    </source>
</evidence>
<evidence type="ECO:0000313" key="10">
    <source>
        <dbReference type="EMBL" id="GBF91408.1"/>
    </source>
</evidence>
<evidence type="ECO:0000259" key="9">
    <source>
        <dbReference type="Pfam" id="PF26192"/>
    </source>
</evidence>
<feature type="domain" description="MGRN1/RNF157-like N-terminal" evidence="9">
    <location>
        <begin position="83"/>
        <end position="247"/>
    </location>
</feature>
<dbReference type="OrthoDB" id="1711136at2759"/>
<dbReference type="AlphaFoldDB" id="A0A2V0NUT9"/>
<feature type="region of interest" description="Disordered" evidence="8">
    <location>
        <begin position="1"/>
        <end position="66"/>
    </location>
</feature>
<evidence type="ECO:0000256" key="2">
    <source>
        <dbReference type="ARBA" id="ARBA00012483"/>
    </source>
</evidence>
<dbReference type="InterPro" id="IPR058981">
    <property type="entry name" value="MGRN1/RNF157-like_N"/>
</dbReference>
<dbReference type="GO" id="GO:0016567">
    <property type="term" value="P:protein ubiquitination"/>
    <property type="evidence" value="ECO:0007669"/>
    <property type="project" value="TreeGrafter"/>
</dbReference>
<dbReference type="PANTHER" id="PTHR22996:SF0">
    <property type="entry name" value="RE60872P-RELATED"/>
    <property type="match status" value="1"/>
</dbReference>
<organism evidence="10 11">
    <name type="scientific">Raphidocelis subcapitata</name>
    <dbReference type="NCBI Taxonomy" id="307507"/>
    <lineage>
        <taxon>Eukaryota</taxon>
        <taxon>Viridiplantae</taxon>
        <taxon>Chlorophyta</taxon>
        <taxon>core chlorophytes</taxon>
        <taxon>Chlorophyceae</taxon>
        <taxon>CS clade</taxon>
        <taxon>Sphaeropleales</taxon>
        <taxon>Selenastraceae</taxon>
        <taxon>Raphidocelis</taxon>
    </lineage>
</organism>
<evidence type="ECO:0000256" key="3">
    <source>
        <dbReference type="ARBA" id="ARBA00022679"/>
    </source>
</evidence>
<evidence type="ECO:0000313" key="11">
    <source>
        <dbReference type="Proteomes" id="UP000247498"/>
    </source>
</evidence>
<evidence type="ECO:0000256" key="1">
    <source>
        <dbReference type="ARBA" id="ARBA00000900"/>
    </source>
</evidence>
<name>A0A2V0NUT9_9CHLO</name>
<comment type="caution">
    <text evidence="10">The sequence shown here is derived from an EMBL/GenBank/DDBJ whole genome shotgun (WGS) entry which is preliminary data.</text>
</comment>
<gene>
    <name evidence="10" type="ORF">Rsub_04148</name>
</gene>
<dbReference type="FunCoup" id="A0A2V0NUT9">
    <property type="interactions" value="948"/>
</dbReference>
<proteinExistence type="predicted"/>
<dbReference type="PANTHER" id="PTHR22996">
    <property type="entry name" value="MAHOGUNIN"/>
    <property type="match status" value="1"/>
</dbReference>
<dbReference type="EMBL" id="BDRX01000024">
    <property type="protein sequence ID" value="GBF91408.1"/>
    <property type="molecule type" value="Genomic_DNA"/>
</dbReference>